<dbReference type="CDD" id="cd01948">
    <property type="entry name" value="EAL"/>
    <property type="match status" value="1"/>
</dbReference>
<feature type="domain" description="EAL" evidence="1">
    <location>
        <begin position="665"/>
        <end position="915"/>
    </location>
</feature>
<dbReference type="STRING" id="321339.SAMN05444340_103281"/>
<evidence type="ECO:0000313" key="3">
    <source>
        <dbReference type="EMBL" id="SDY11511.1"/>
    </source>
</evidence>
<dbReference type="Pfam" id="PF05226">
    <property type="entry name" value="CHASE2"/>
    <property type="match status" value="1"/>
</dbReference>
<dbReference type="AlphaFoldDB" id="A0A1H3H7S8"/>
<dbReference type="SMART" id="SM00052">
    <property type="entry name" value="EAL"/>
    <property type="match status" value="1"/>
</dbReference>
<dbReference type="InterPro" id="IPR007890">
    <property type="entry name" value="CHASE2"/>
</dbReference>
<dbReference type="Pfam" id="PF00563">
    <property type="entry name" value="EAL"/>
    <property type="match status" value="1"/>
</dbReference>
<name>A0A1H3H7S8_9RHOB</name>
<dbReference type="Gene3D" id="3.20.20.450">
    <property type="entry name" value="EAL domain"/>
    <property type="match status" value="1"/>
</dbReference>
<dbReference type="InterPro" id="IPR043128">
    <property type="entry name" value="Rev_trsase/Diguanyl_cyclase"/>
</dbReference>
<proteinExistence type="predicted"/>
<dbReference type="InterPro" id="IPR029787">
    <property type="entry name" value="Nucleotide_cyclase"/>
</dbReference>
<dbReference type="SUPFAM" id="SSF55073">
    <property type="entry name" value="Nucleotide cyclase"/>
    <property type="match status" value="1"/>
</dbReference>
<dbReference type="CDD" id="cd01949">
    <property type="entry name" value="GGDEF"/>
    <property type="match status" value="1"/>
</dbReference>
<dbReference type="Proteomes" id="UP000199286">
    <property type="component" value="Unassembled WGS sequence"/>
</dbReference>
<protein>
    <submittedName>
        <fullName evidence="3">Diguanylate cyclase (GGDEF) domain-containing protein</fullName>
    </submittedName>
</protein>
<dbReference type="InterPro" id="IPR001633">
    <property type="entry name" value="EAL_dom"/>
</dbReference>
<dbReference type="SMART" id="SM01080">
    <property type="entry name" value="CHASE2"/>
    <property type="match status" value="1"/>
</dbReference>
<dbReference type="PANTHER" id="PTHR44757">
    <property type="entry name" value="DIGUANYLATE CYCLASE DGCP"/>
    <property type="match status" value="1"/>
</dbReference>
<dbReference type="PROSITE" id="PS50887">
    <property type="entry name" value="GGDEF"/>
    <property type="match status" value="1"/>
</dbReference>
<dbReference type="Pfam" id="PF00990">
    <property type="entry name" value="GGDEF"/>
    <property type="match status" value="1"/>
</dbReference>
<evidence type="ECO:0000259" key="2">
    <source>
        <dbReference type="PROSITE" id="PS50887"/>
    </source>
</evidence>
<gene>
    <name evidence="3" type="ORF">SAMN05444340_103281</name>
</gene>
<dbReference type="SMART" id="SM00267">
    <property type="entry name" value="GGDEF"/>
    <property type="match status" value="1"/>
</dbReference>
<dbReference type="InterPro" id="IPR000160">
    <property type="entry name" value="GGDEF_dom"/>
</dbReference>
<dbReference type="PANTHER" id="PTHR44757:SF2">
    <property type="entry name" value="BIOFILM ARCHITECTURE MAINTENANCE PROTEIN MBAA"/>
    <property type="match status" value="1"/>
</dbReference>
<reference evidence="3 4" key="1">
    <citation type="submission" date="2016-10" db="EMBL/GenBank/DDBJ databases">
        <authorList>
            <person name="de Groot N.N."/>
        </authorList>
    </citation>
    <scope>NUCLEOTIDE SEQUENCE [LARGE SCALE GENOMIC DNA]</scope>
    <source>
        <strain evidence="3 4">DSM 26880</strain>
    </source>
</reference>
<dbReference type="RefSeq" id="WP_177177830.1">
    <property type="nucleotide sequence ID" value="NZ_FNPF01000003.1"/>
</dbReference>
<organism evidence="3 4">
    <name type="scientific">Citreimonas salinaria</name>
    <dbReference type="NCBI Taxonomy" id="321339"/>
    <lineage>
        <taxon>Bacteria</taxon>
        <taxon>Pseudomonadati</taxon>
        <taxon>Pseudomonadota</taxon>
        <taxon>Alphaproteobacteria</taxon>
        <taxon>Rhodobacterales</taxon>
        <taxon>Roseobacteraceae</taxon>
        <taxon>Citreimonas</taxon>
    </lineage>
</organism>
<dbReference type="EMBL" id="FNPF01000003">
    <property type="protein sequence ID" value="SDY11511.1"/>
    <property type="molecule type" value="Genomic_DNA"/>
</dbReference>
<dbReference type="SUPFAM" id="SSF141868">
    <property type="entry name" value="EAL domain-like"/>
    <property type="match status" value="1"/>
</dbReference>
<sequence>MLSGSGNLSRLTDATPAVVTGLVVGIAMFFDLLAPLDVAIGDLRMGLSAQPVSGQVVYVAIDEKSLKAVGQWPWPRNVHGALLDRFTEAGARDVFFDVDFAFAGDPQGDLGFIDALERAGGATYLPVFAQPATIGGPGPETLGANMPHAPFLDLSWPVLVNVPADGDGLVRHYYYSAEVAGEDMASAASYLSGAFGPRGEAFAVNYALRPDTVPSHSAINVLRGDVAPDAFAGKSVIVGAHAVELRDNFAVPVHGIVPGPVIHALAAETLMQEVVPTRRGGLSTIALLCALIVLLQRRDENFSAWTFIAKAAFFLIAVELGALVLFQRSSVQWSTAPFYPGILLYGAWRLGQTIDISRWVIRGARVEIENTRRLLEQVFNDSSDTIIILDEVLHVRTASKSAMEMGIGRGEAALPVAFADAARDAIRCYRSGAWRAQPLAETRLGDRILQFTVTPSVLEALSDGLRTPAKQEYIATIAARDITHLRKQEEKLAYLSAHDERTGALRRQAFLRLVHQHLLDHGRIAVFAFNLHRFKTINTTLGRDVGDLLLAEVVRRLLHDVERLSPVVRLDGDSFALFATCALGDASPADLAEQIHESVTRPYELSDARALVGARVGYFDTGEGTELSAQAVLDQAEDALDEARQFGGSRIARHDPDKTRRKTRARDIERAMWTAIDEEELSLVYQPQVDMRDGRLIGVEALLRWTSPTLGRIFPDEFIAVAESNGFIRQIGRWVLHRAALDARLLPADVTVAANVSALQMLDHGILDDVQSALSESAIPPARLWLELTETALMSPSDCIIESMRDIEMLGVSWALDDFGTGYSSLAYLSRLPLRKLKLDKSFVQNLDTDAHAMAILRSVNNLCRNMDLCLLCEGVETRAHADILLGEGCVEAQGYFYGKPQSLEEVIDTFCGGATQVARRG</sequence>
<dbReference type="Gene3D" id="3.30.70.270">
    <property type="match status" value="1"/>
</dbReference>
<dbReference type="InterPro" id="IPR052155">
    <property type="entry name" value="Biofilm_reg_signaling"/>
</dbReference>
<evidence type="ECO:0000259" key="1">
    <source>
        <dbReference type="PROSITE" id="PS50883"/>
    </source>
</evidence>
<feature type="domain" description="GGDEF" evidence="2">
    <location>
        <begin position="522"/>
        <end position="656"/>
    </location>
</feature>
<evidence type="ECO:0000313" key="4">
    <source>
        <dbReference type="Proteomes" id="UP000199286"/>
    </source>
</evidence>
<keyword evidence="4" id="KW-1185">Reference proteome</keyword>
<accession>A0A1H3H7S8</accession>
<dbReference type="InterPro" id="IPR035919">
    <property type="entry name" value="EAL_sf"/>
</dbReference>
<dbReference type="PROSITE" id="PS50883">
    <property type="entry name" value="EAL"/>
    <property type="match status" value="1"/>
</dbReference>